<dbReference type="Proteomes" id="UP000193467">
    <property type="component" value="Unassembled WGS sequence"/>
</dbReference>
<comment type="caution">
    <text evidence="2">The sequence shown here is derived from an EMBL/GenBank/DDBJ whole genome shotgun (WGS) entry which is preliminary data.</text>
</comment>
<feature type="compositionally biased region" description="Pro residues" evidence="1">
    <location>
        <begin position="96"/>
        <end position="106"/>
    </location>
</feature>
<evidence type="ECO:0000313" key="3">
    <source>
        <dbReference type="Proteomes" id="UP000193467"/>
    </source>
</evidence>
<gene>
    <name evidence="2" type="ORF">BCR35DRAFT_324738</name>
</gene>
<keyword evidence="3" id="KW-1185">Reference proteome</keyword>
<feature type="compositionally biased region" description="Low complexity" evidence="1">
    <location>
        <begin position="349"/>
        <end position="380"/>
    </location>
</feature>
<name>A0A1Y2FMT7_9BASI</name>
<reference evidence="2 3" key="1">
    <citation type="submission" date="2016-07" db="EMBL/GenBank/DDBJ databases">
        <title>Pervasive Adenine N6-methylation of Active Genes in Fungi.</title>
        <authorList>
            <consortium name="DOE Joint Genome Institute"/>
            <person name="Mondo S.J."/>
            <person name="Dannebaum R.O."/>
            <person name="Kuo R.C."/>
            <person name="Labutti K."/>
            <person name="Haridas S."/>
            <person name="Kuo A."/>
            <person name="Salamov A."/>
            <person name="Ahrendt S.R."/>
            <person name="Lipzen A."/>
            <person name="Sullivan W."/>
            <person name="Andreopoulos W.B."/>
            <person name="Clum A."/>
            <person name="Lindquist E."/>
            <person name="Daum C."/>
            <person name="Ramamoorthy G.K."/>
            <person name="Gryganskyi A."/>
            <person name="Culley D."/>
            <person name="Magnuson J.K."/>
            <person name="James T.Y."/>
            <person name="O'Malley M.A."/>
            <person name="Stajich J.E."/>
            <person name="Spatafora J.W."/>
            <person name="Visel A."/>
            <person name="Grigoriev I.V."/>
        </authorList>
    </citation>
    <scope>NUCLEOTIDE SEQUENCE [LARGE SCALE GENOMIC DNA]</scope>
    <source>
        <strain evidence="2 3">62-1032</strain>
    </source>
</reference>
<organism evidence="2 3">
    <name type="scientific">Leucosporidium creatinivorum</name>
    <dbReference type="NCBI Taxonomy" id="106004"/>
    <lineage>
        <taxon>Eukaryota</taxon>
        <taxon>Fungi</taxon>
        <taxon>Dikarya</taxon>
        <taxon>Basidiomycota</taxon>
        <taxon>Pucciniomycotina</taxon>
        <taxon>Microbotryomycetes</taxon>
        <taxon>Leucosporidiales</taxon>
        <taxon>Leucosporidium</taxon>
    </lineage>
</organism>
<evidence type="ECO:0000256" key="1">
    <source>
        <dbReference type="SAM" id="MobiDB-lite"/>
    </source>
</evidence>
<feature type="region of interest" description="Disordered" evidence="1">
    <location>
        <begin position="229"/>
        <end position="402"/>
    </location>
</feature>
<sequence length="619" mass="66024">MATPQPVEAAAATPASLAKRLYDICDSFAEVASAAEGIDSDHVWEEISGAFSTASLQSLLAPETSALAVDWRRKLENWIGDQLQAKWRGGGVSPATDPPPQPPVGPSPLAYGLQAPQPATPASFLASSAGSPFASYPAYEGSNGSFSAGHSPSNSMDSPLMSATPYANVPSPFLSPFHFPAPMYYAPPVVNGLPVQLTPPTTLGPGPGFGELEVDHRFDMGLIDFANSFGSNQTQLPQPQPPVLDPQVTRRPSPVTLPRLVTTDLSPSTNFNASPTINISRSPTPEPGFEHGRSRSLSASGPSTPGHKTAHHRRLSSGASSPRFHPFITTPKSTDNALLAPDPSALLTPESPGSLLSPGASPSSMMAELALSSPHSPASSTGDGRVGGSHKRSRSSETRSRAARTIAYDENAVFLKNDQHVFVVHTQTRTKTEITEADVLEIDLDSSTPSTSALHRAIHEGQPYGDQTLLEECTNNTSYAFTSTRAGATNHWLVSFSLDPSAPPTSPRPLTTIAPRLPQPNLPADAIFTFVHFVPGTIVVSPTYPMGASKWWRVQECPGRHENCPGDGSWTARWDEEGEERRPSRVVQHYASCSMRRVDGDSFALGKLARAVRKTKPKM</sequence>
<dbReference type="AlphaFoldDB" id="A0A1Y2FMT7"/>
<evidence type="ECO:0000313" key="2">
    <source>
        <dbReference type="EMBL" id="ORY84664.1"/>
    </source>
</evidence>
<accession>A0A1Y2FMT7</accession>
<dbReference type="EMBL" id="MCGR01000017">
    <property type="protein sequence ID" value="ORY84664.1"/>
    <property type="molecule type" value="Genomic_DNA"/>
</dbReference>
<protein>
    <submittedName>
        <fullName evidence="2">Uncharacterized protein</fullName>
    </submittedName>
</protein>
<feature type="region of interest" description="Disordered" evidence="1">
    <location>
        <begin position="87"/>
        <end position="113"/>
    </location>
</feature>
<feature type="compositionally biased region" description="Polar residues" evidence="1">
    <location>
        <begin position="263"/>
        <end position="283"/>
    </location>
</feature>
<proteinExistence type="predicted"/>
<dbReference type="OrthoDB" id="2536712at2759"/>
<dbReference type="InParanoid" id="A0A1Y2FMT7"/>